<dbReference type="InterPro" id="IPR044861">
    <property type="entry name" value="IPNS-like_FE2OG_OXY"/>
</dbReference>
<evidence type="ECO:0000256" key="2">
    <source>
        <dbReference type="ARBA" id="ARBA00023004"/>
    </source>
</evidence>
<dbReference type="Pfam" id="PF14226">
    <property type="entry name" value="DIOX_N"/>
    <property type="match status" value="1"/>
</dbReference>
<dbReference type="Pfam" id="PF03171">
    <property type="entry name" value="2OG-FeII_Oxy"/>
    <property type="match status" value="1"/>
</dbReference>
<organism evidence="8 9">
    <name type="scientific">Linum trigynum</name>
    <dbReference type="NCBI Taxonomy" id="586398"/>
    <lineage>
        <taxon>Eukaryota</taxon>
        <taxon>Viridiplantae</taxon>
        <taxon>Streptophyta</taxon>
        <taxon>Embryophyta</taxon>
        <taxon>Tracheophyta</taxon>
        <taxon>Spermatophyta</taxon>
        <taxon>Magnoliopsida</taxon>
        <taxon>eudicotyledons</taxon>
        <taxon>Gunneridae</taxon>
        <taxon>Pentapetalae</taxon>
        <taxon>rosids</taxon>
        <taxon>fabids</taxon>
        <taxon>Malpighiales</taxon>
        <taxon>Linaceae</taxon>
        <taxon>Linum</taxon>
    </lineage>
</organism>
<dbReference type="InterPro" id="IPR027443">
    <property type="entry name" value="IPNS-like_sf"/>
</dbReference>
<dbReference type="InterPro" id="IPR026992">
    <property type="entry name" value="DIOX_N"/>
</dbReference>
<dbReference type="Gene3D" id="2.60.120.330">
    <property type="entry name" value="B-lactam Antibiotic, Isopenicillin N Synthase, Chain"/>
    <property type="match status" value="1"/>
</dbReference>
<dbReference type="GO" id="GO:0046872">
    <property type="term" value="F:metal ion binding"/>
    <property type="evidence" value="ECO:0007669"/>
    <property type="project" value="UniProtKB-KW"/>
</dbReference>
<dbReference type="InterPro" id="IPR050231">
    <property type="entry name" value="Iron_ascorbate_oxido_reductase"/>
</dbReference>
<evidence type="ECO:0000256" key="5">
    <source>
        <dbReference type="ARBA" id="ARBA00076740"/>
    </source>
</evidence>
<name>A0AAV2F0C2_9ROSI</name>
<dbReference type="EMBL" id="OZ034819">
    <property type="protein sequence ID" value="CAL1391453.1"/>
    <property type="molecule type" value="Genomic_DNA"/>
</dbReference>
<protein>
    <recommendedName>
        <fullName evidence="4">2-oxoglutarate-dependent dioxygenase DAO</fullName>
    </recommendedName>
    <alternativeName>
        <fullName evidence="5">Protein DIOXYGENASE FOR AUXIN OXIDATION</fullName>
    </alternativeName>
</protein>
<evidence type="ECO:0000313" key="8">
    <source>
        <dbReference type="EMBL" id="CAL1391453.1"/>
    </source>
</evidence>
<dbReference type="InterPro" id="IPR005123">
    <property type="entry name" value="Oxoglu/Fe-dep_dioxygenase_dom"/>
</dbReference>
<evidence type="ECO:0000256" key="3">
    <source>
        <dbReference type="ARBA" id="ARBA00054658"/>
    </source>
</evidence>
<dbReference type="PROSITE" id="PS51471">
    <property type="entry name" value="FE2OG_OXY"/>
    <property type="match status" value="1"/>
</dbReference>
<proteinExistence type="inferred from homology"/>
<dbReference type="SUPFAM" id="SSF51197">
    <property type="entry name" value="Clavaminate synthase-like"/>
    <property type="match status" value="1"/>
</dbReference>
<keyword evidence="9" id="KW-1185">Reference proteome</keyword>
<dbReference type="Proteomes" id="UP001497516">
    <property type="component" value="Chromosome 6"/>
</dbReference>
<dbReference type="FunFam" id="2.60.120.330:FF:000017">
    <property type="entry name" value="2-oxoglutarate-dependent dioxygenase DAO"/>
    <property type="match status" value="1"/>
</dbReference>
<reference evidence="8 9" key="1">
    <citation type="submission" date="2024-04" db="EMBL/GenBank/DDBJ databases">
        <authorList>
            <person name="Fracassetti M."/>
        </authorList>
    </citation>
    <scope>NUCLEOTIDE SEQUENCE [LARGE SCALE GENOMIC DNA]</scope>
</reference>
<comment type="function">
    <text evidence="3">2-oxoglutarate-dependent dioxygenase essential for auxin catabolism and maintenance of auxin homeostasis in reproductive organs. Catalyzes the irreversible oxidation of indole-3-acetic acid (IAA) to the biologically inactive 2-oxoindole-3-acetic acid (OxIAA).</text>
</comment>
<evidence type="ECO:0000259" key="7">
    <source>
        <dbReference type="PROSITE" id="PS51471"/>
    </source>
</evidence>
<dbReference type="AlphaFoldDB" id="A0AAV2F0C2"/>
<evidence type="ECO:0000256" key="1">
    <source>
        <dbReference type="ARBA" id="ARBA00022723"/>
    </source>
</evidence>
<dbReference type="PANTHER" id="PTHR47990">
    <property type="entry name" value="2-OXOGLUTARATE (2OG) AND FE(II)-DEPENDENT OXYGENASE SUPERFAMILY PROTEIN-RELATED"/>
    <property type="match status" value="1"/>
</dbReference>
<keyword evidence="6" id="KW-0560">Oxidoreductase</keyword>
<gene>
    <name evidence="8" type="ORF">LTRI10_LOCUS32174</name>
</gene>
<accession>A0AAV2F0C2</accession>
<evidence type="ECO:0000256" key="6">
    <source>
        <dbReference type="RuleBase" id="RU003682"/>
    </source>
</evidence>
<evidence type="ECO:0000256" key="4">
    <source>
        <dbReference type="ARBA" id="ARBA00074102"/>
    </source>
</evidence>
<keyword evidence="2 6" id="KW-0408">Iron</keyword>
<keyword evidence="1 6" id="KW-0479">Metal-binding</keyword>
<sequence length="330" mass="37744">MGSIIVAPSDLKVPFINLSKQPHDLKPGTPHWDSLKSQVREAFENYGCFEASFDKASRELRSDVFDSVEELFDLPLPTKQRAVVPDTFHKGYMGQHPIYPFYESFGLDDPTLLESVQNFSNTLWSEGGNPGFSKNIHSLSEMISELDQTVRRMILESYGLEKYMEEHMSFTSYHLRVMKYEVADDSKSKETLDPKLVLRVHTDKGLITLLCQNEVGGLEFQTKEGEWVSYQPTSPSSFIVLAGDALHAWLNGRVHYPYHRVRLCGNDKPRYSFGLFTTPKAENTVKAPQELIDEQHPLLFKPFVYKQYLDVAYTQAGRKENAPLRAFYGL</sequence>
<feature type="domain" description="Fe2OG dioxygenase" evidence="7">
    <location>
        <begin position="171"/>
        <end position="279"/>
    </location>
</feature>
<comment type="similarity">
    <text evidence="6">Belongs to the iron/ascorbate-dependent oxidoreductase family.</text>
</comment>
<evidence type="ECO:0000313" key="9">
    <source>
        <dbReference type="Proteomes" id="UP001497516"/>
    </source>
</evidence>
<dbReference type="GO" id="GO:0016491">
    <property type="term" value="F:oxidoreductase activity"/>
    <property type="evidence" value="ECO:0007669"/>
    <property type="project" value="UniProtKB-KW"/>
</dbReference>